<dbReference type="SUPFAM" id="SSF52096">
    <property type="entry name" value="ClpP/crotonase"/>
    <property type="match status" value="1"/>
</dbReference>
<evidence type="ECO:0000313" key="9">
    <source>
        <dbReference type="Proteomes" id="UP000270261"/>
    </source>
</evidence>
<comment type="similarity">
    <text evidence="1 5">Belongs to the peptidase S41A family.</text>
</comment>
<evidence type="ECO:0000313" key="8">
    <source>
        <dbReference type="EMBL" id="RRN44011.1"/>
    </source>
</evidence>
<dbReference type="GO" id="GO:0007165">
    <property type="term" value="P:signal transduction"/>
    <property type="evidence" value="ECO:0007669"/>
    <property type="project" value="TreeGrafter"/>
</dbReference>
<dbReference type="NCBIfam" id="TIGR00225">
    <property type="entry name" value="prc"/>
    <property type="match status" value="1"/>
</dbReference>
<feature type="domain" description="PDZ" evidence="7">
    <location>
        <begin position="90"/>
        <end position="158"/>
    </location>
</feature>
<evidence type="ECO:0000259" key="7">
    <source>
        <dbReference type="PROSITE" id="PS50106"/>
    </source>
</evidence>
<feature type="compositionally biased region" description="Basic and acidic residues" evidence="6">
    <location>
        <begin position="405"/>
        <end position="414"/>
    </location>
</feature>
<dbReference type="InterPro" id="IPR004447">
    <property type="entry name" value="Peptidase_S41A"/>
</dbReference>
<dbReference type="Gene3D" id="2.30.42.10">
    <property type="match status" value="1"/>
</dbReference>
<dbReference type="PANTHER" id="PTHR32060">
    <property type="entry name" value="TAIL-SPECIFIC PROTEASE"/>
    <property type="match status" value="1"/>
</dbReference>
<dbReference type="GO" id="GO:0006508">
    <property type="term" value="P:proteolysis"/>
    <property type="evidence" value="ECO:0007669"/>
    <property type="project" value="UniProtKB-KW"/>
</dbReference>
<dbReference type="Gene3D" id="3.30.750.44">
    <property type="match status" value="1"/>
</dbReference>
<dbReference type="FunFam" id="3.90.226.10:FF:000029">
    <property type="entry name" value="Peptidase, S41 family"/>
    <property type="match status" value="1"/>
</dbReference>
<dbReference type="CDD" id="cd06782">
    <property type="entry name" value="cpPDZ_CPP-like"/>
    <property type="match status" value="1"/>
</dbReference>
<feature type="compositionally biased region" description="Polar residues" evidence="6">
    <location>
        <begin position="415"/>
        <end position="426"/>
    </location>
</feature>
<name>A0A3R8MWK2_9BURK</name>
<dbReference type="InterPro" id="IPR055210">
    <property type="entry name" value="CtpA/B_N"/>
</dbReference>
<dbReference type="InterPro" id="IPR041489">
    <property type="entry name" value="PDZ_6"/>
</dbReference>
<keyword evidence="2 5" id="KW-0645">Protease</keyword>
<dbReference type="Proteomes" id="UP000270261">
    <property type="component" value="Unassembled WGS sequence"/>
</dbReference>
<dbReference type="InterPro" id="IPR005151">
    <property type="entry name" value="Tail-specific_protease"/>
</dbReference>
<feature type="compositionally biased region" description="Basic and acidic residues" evidence="6">
    <location>
        <begin position="471"/>
        <end position="481"/>
    </location>
</feature>
<dbReference type="SMART" id="SM00245">
    <property type="entry name" value="TSPc"/>
    <property type="match status" value="1"/>
</dbReference>
<dbReference type="GO" id="GO:0030288">
    <property type="term" value="C:outer membrane-bounded periplasmic space"/>
    <property type="evidence" value="ECO:0007669"/>
    <property type="project" value="TreeGrafter"/>
</dbReference>
<dbReference type="CDD" id="cd07560">
    <property type="entry name" value="Peptidase_S41_CPP"/>
    <property type="match status" value="1"/>
</dbReference>
<feature type="compositionally biased region" description="Low complexity" evidence="6">
    <location>
        <begin position="508"/>
        <end position="523"/>
    </location>
</feature>
<dbReference type="Gene3D" id="3.90.226.10">
    <property type="entry name" value="2-enoyl-CoA Hydratase, Chain A, domain 1"/>
    <property type="match status" value="1"/>
</dbReference>
<proteinExistence type="inferred from homology"/>
<evidence type="ECO:0000256" key="4">
    <source>
        <dbReference type="ARBA" id="ARBA00022825"/>
    </source>
</evidence>
<dbReference type="PROSITE" id="PS50106">
    <property type="entry name" value="PDZ"/>
    <property type="match status" value="1"/>
</dbReference>
<dbReference type="SUPFAM" id="SSF50156">
    <property type="entry name" value="PDZ domain-like"/>
    <property type="match status" value="1"/>
</dbReference>
<evidence type="ECO:0000256" key="2">
    <source>
        <dbReference type="ARBA" id="ARBA00022670"/>
    </source>
</evidence>
<dbReference type="GO" id="GO:0008236">
    <property type="term" value="F:serine-type peptidase activity"/>
    <property type="evidence" value="ECO:0007669"/>
    <property type="project" value="UniProtKB-KW"/>
</dbReference>
<evidence type="ECO:0000256" key="5">
    <source>
        <dbReference type="RuleBase" id="RU004404"/>
    </source>
</evidence>
<organism evidence="8 9">
    <name type="scientific">Lautropia dentalis</name>
    <dbReference type="NCBI Taxonomy" id="2490857"/>
    <lineage>
        <taxon>Bacteria</taxon>
        <taxon>Pseudomonadati</taxon>
        <taxon>Pseudomonadota</taxon>
        <taxon>Betaproteobacteria</taxon>
        <taxon>Burkholderiales</taxon>
        <taxon>Burkholderiaceae</taxon>
        <taxon>Lautropia</taxon>
    </lineage>
</organism>
<comment type="caution">
    <text evidence="8">The sequence shown here is derived from an EMBL/GenBank/DDBJ whole genome shotgun (WGS) entry which is preliminary data.</text>
</comment>
<feature type="region of interest" description="Disordered" evidence="6">
    <location>
        <begin position="461"/>
        <end position="523"/>
    </location>
</feature>
<dbReference type="SMART" id="SM00228">
    <property type="entry name" value="PDZ"/>
    <property type="match status" value="1"/>
</dbReference>
<dbReference type="GO" id="GO:0004175">
    <property type="term" value="F:endopeptidase activity"/>
    <property type="evidence" value="ECO:0007669"/>
    <property type="project" value="TreeGrafter"/>
</dbReference>
<dbReference type="OrthoDB" id="9812068at2"/>
<dbReference type="PANTHER" id="PTHR32060:SF30">
    <property type="entry name" value="CARBOXY-TERMINAL PROCESSING PROTEASE CTPA"/>
    <property type="match status" value="1"/>
</dbReference>
<keyword evidence="4 5" id="KW-0720">Serine protease</keyword>
<dbReference type="EMBL" id="RRUE01000002">
    <property type="protein sequence ID" value="RRN44011.1"/>
    <property type="molecule type" value="Genomic_DNA"/>
</dbReference>
<keyword evidence="3 5" id="KW-0378">Hydrolase</keyword>
<dbReference type="InterPro" id="IPR036034">
    <property type="entry name" value="PDZ_sf"/>
</dbReference>
<dbReference type="Pfam" id="PF03572">
    <property type="entry name" value="Peptidase_S41"/>
    <property type="match status" value="1"/>
</dbReference>
<dbReference type="RefSeq" id="WP_125096210.1">
    <property type="nucleotide sequence ID" value="NZ_RRUE01000002.1"/>
</dbReference>
<evidence type="ECO:0000256" key="6">
    <source>
        <dbReference type="SAM" id="MobiDB-lite"/>
    </source>
</evidence>
<evidence type="ECO:0000256" key="3">
    <source>
        <dbReference type="ARBA" id="ARBA00022801"/>
    </source>
</evidence>
<dbReference type="FunFam" id="2.30.42.10:FF:000063">
    <property type="entry name" value="Peptidase, S41 family"/>
    <property type="match status" value="1"/>
</dbReference>
<accession>A0A3R8MWK2</accession>
<dbReference type="InterPro" id="IPR029045">
    <property type="entry name" value="ClpP/crotonase-like_dom_sf"/>
</dbReference>
<evidence type="ECO:0000256" key="1">
    <source>
        <dbReference type="ARBA" id="ARBA00009179"/>
    </source>
</evidence>
<dbReference type="Pfam" id="PF17820">
    <property type="entry name" value="PDZ_6"/>
    <property type="match status" value="1"/>
</dbReference>
<reference evidence="8 9" key="1">
    <citation type="submission" date="2018-11" db="EMBL/GenBank/DDBJ databases">
        <title>Genome sequencing of Lautropia sp. KCOM 2505 (= ChDC F240).</title>
        <authorList>
            <person name="Kook J.-K."/>
            <person name="Park S.-N."/>
            <person name="Lim Y.K."/>
        </authorList>
    </citation>
    <scope>NUCLEOTIDE SEQUENCE [LARGE SCALE GENOMIC DNA]</scope>
    <source>
        <strain evidence="8 9">KCOM 2505</strain>
    </source>
</reference>
<dbReference type="Pfam" id="PF22694">
    <property type="entry name" value="CtpB_N-like"/>
    <property type="match status" value="1"/>
</dbReference>
<sequence length="523" mass="55571">MSNFRSARLVGIGAIAGIALSLGLTAVAERGNTNRNVLPLDELRQFSEVFGTIKAYYVEPVKDSKLITDAISGMLTGLDPHSAYLDENAFKELQVNTQGEFGGLGIEIGTEDGFVKVVSPIEGTPAAKAGVKAGDLIIKIGDTPTKDMRLEEAVKLMRGKPKSPITITLQRKGVPEPIVMTIVRDIIQVQSVRSKLLEPGVGYVRISQFQEHTINNLVNHLDQLAKQNKGALKEIVLDLRNDPGGLLHGAIGVSAAFLQPGMEVTSTDGRTEDARRKFYATPQDYMTGASRTDRIATLPAWTKSAKMVVLVNAGSASASEIVAGALQDHKRAVVLGTQTFGKGSVQTILPLSGQKTAIKLTTARYYTPNGRSIQARGIVPDYVVEESADGDINGFRIREADLQRHLSNDRDTTPEVKSTAPSSADQQRLKNYKPIELGTPASDFQLQQALNYLKGKTIQKAPPAQGVVDGKAVEPKADAKGQGEANGKAPEGKATDGKAGSTAPATQPAGKAPAAPEAAPGKK</sequence>
<gene>
    <name evidence="8" type="ORF">EHV23_11550</name>
</gene>
<feature type="region of interest" description="Disordered" evidence="6">
    <location>
        <begin position="405"/>
        <end position="429"/>
    </location>
</feature>
<dbReference type="InterPro" id="IPR001478">
    <property type="entry name" value="PDZ"/>
</dbReference>
<dbReference type="AlphaFoldDB" id="A0A3R8MWK2"/>
<keyword evidence="9" id="KW-1185">Reference proteome</keyword>
<protein>
    <submittedName>
        <fullName evidence="8">S41 family peptidase</fullName>
    </submittedName>
</protein>